<dbReference type="KEGG" id="vg:26643680"/>
<sequence>MTDTYVSLPLDKTGRDPNNLMGSEEHTLVATPNFPYKIITLYHGGFYLRDLRVYDAQYKRLVKDVDYIVTYYHKDASEYIGLDICSAIVFLDKTRTGKVYTSAQMVGGDLAFSFTVVNDYVQFYRSKPANYIPVSKDYNGNEPIWKPGELEAERWHLDTYQPFNNELDRIARAITGSIGDYETDYHNNVVSAYNQFMARFDNRLDNHINDKNNPHQDNKSQTEIGLPRLQNFKVATQAEANAAASNTLYLTPKLSAGIVTTLALTPLNNHINSTGNVHRVTLAQLNTPSKDTVDATVNTKYLRNETVEGANLGLFNGGYRDWNYMSTEFRRNIPAQNFVAGGANGYMPPRRIGRGNPDGNSAMHSDGSWWSWPAIFARYGTTTRSAVYIMTMGNVTPAQAHAIATSQSFAYTAPIGSIIFYNLNETLTWGRGNGTFTETHVQTFGSMKTASGWVQL</sequence>
<dbReference type="Proteomes" id="UP000008388">
    <property type="component" value="Segment"/>
</dbReference>
<dbReference type="GeneID" id="26643680"/>
<reference evidence="1 2" key="1">
    <citation type="journal article" date="2011" name="Microbiology">
        <title>The Pseudomonas aeruginosa generalized transducing phage phiPA3 is a new member of the phiKZ-like group of 'jumbo' phages, and infects model laboratory strains and clinical isolates from cystic fibrosis patients.</title>
        <authorList>
            <person name="Monson R."/>
            <person name="Foulds I."/>
            <person name="Foweraker J."/>
            <person name="Welch M."/>
            <person name="Salmond G.P."/>
        </authorList>
    </citation>
    <scope>NUCLEOTIDE SEQUENCE [LARGE SCALE GENOMIC DNA]</scope>
</reference>
<accession>F8SK25</accession>
<protein>
    <submittedName>
        <fullName evidence="1">Virion structural protein</fullName>
    </submittedName>
</protein>
<evidence type="ECO:0000313" key="1">
    <source>
        <dbReference type="EMBL" id="AEH03575.1"/>
    </source>
</evidence>
<dbReference type="OrthoDB" id="12110at10239"/>
<evidence type="ECO:0000313" key="2">
    <source>
        <dbReference type="Proteomes" id="UP000008388"/>
    </source>
</evidence>
<keyword evidence="2" id="KW-1185">Reference proteome</keyword>
<name>F8SK25_BPPA3</name>
<gene>
    <name evidence="1" type="primary">152</name>
</gene>
<organismHost>
    <name type="scientific">Pseudomonas aeruginosa</name>
    <dbReference type="NCBI Taxonomy" id="287"/>
</organismHost>
<dbReference type="EMBL" id="HQ630627">
    <property type="protein sequence ID" value="AEH03575.1"/>
    <property type="molecule type" value="Genomic_DNA"/>
</dbReference>
<organism evidence="1 2">
    <name type="scientific">Pseudomonas phage PhiPA3</name>
    <name type="common">Pseudomonas aeruginosa phage PhiPA3</name>
    <dbReference type="NCBI Taxonomy" id="998086"/>
    <lineage>
        <taxon>Viruses</taxon>
        <taxon>Duplodnaviria</taxon>
        <taxon>Heunggongvirae</taxon>
        <taxon>Uroviricota</taxon>
        <taxon>Caudoviricetes</taxon>
        <taxon>Chimalliviridae</taxon>
        <taxon>Miltoncavirus</taxon>
        <taxon>Miltoncavirus PhiPA3</taxon>
    </lineage>
</organism>
<proteinExistence type="predicted"/>
<dbReference type="RefSeq" id="YP_009217231.1">
    <property type="nucleotide sequence ID" value="NC_028999.1"/>
</dbReference>